<organism evidence="3 4">
    <name type="scientific">Klebsormidium nitens</name>
    <name type="common">Green alga</name>
    <name type="synonym">Ulothrix nitens</name>
    <dbReference type="NCBI Taxonomy" id="105231"/>
    <lineage>
        <taxon>Eukaryota</taxon>
        <taxon>Viridiplantae</taxon>
        <taxon>Streptophyta</taxon>
        <taxon>Klebsormidiophyceae</taxon>
        <taxon>Klebsormidiales</taxon>
        <taxon>Klebsormidiaceae</taxon>
        <taxon>Klebsormidium</taxon>
    </lineage>
</organism>
<dbReference type="InterPro" id="IPR019309">
    <property type="entry name" value="WASHC3"/>
</dbReference>
<dbReference type="EMBL" id="DF236967">
    <property type="protein sequence ID" value="GAQ78781.1"/>
    <property type="molecule type" value="Genomic_DNA"/>
</dbReference>
<accession>A0A1Y1HP79</accession>
<evidence type="ECO:0000313" key="4">
    <source>
        <dbReference type="Proteomes" id="UP000054558"/>
    </source>
</evidence>
<evidence type="ECO:0000256" key="1">
    <source>
        <dbReference type="ARBA" id="ARBA00006290"/>
    </source>
</evidence>
<evidence type="ECO:0000313" key="3">
    <source>
        <dbReference type="EMBL" id="GAQ78781.1"/>
    </source>
</evidence>
<dbReference type="Proteomes" id="UP000054558">
    <property type="component" value="Unassembled WGS sequence"/>
</dbReference>
<gene>
    <name evidence="3" type="ORF">KFL_000180630</name>
</gene>
<dbReference type="GO" id="GO:0030041">
    <property type="term" value="P:actin filament polymerization"/>
    <property type="evidence" value="ECO:0000318"/>
    <property type="project" value="GO_Central"/>
</dbReference>
<evidence type="ECO:0008006" key="5">
    <source>
        <dbReference type="Google" id="ProtNLM"/>
    </source>
</evidence>
<sequence length="185" mass="20156">MEDRLPPVPDQKTLVLVNTFVVHTTQFLNRFAALSENKLADINRRIHRIDAALALLEAKLRSAEQQLGGRAPTPTNEREPAGMVDDRSTLESGAGIDSQGHNDTSQARPGGFLSIDHVSSSAPSLEESSDKQTKLKVSEHPDYARFFKMLAVGVPSQAVAVKMRTEGLNPAFLETPNEPFPDAPT</sequence>
<feature type="compositionally biased region" description="Basic and acidic residues" evidence="2">
    <location>
        <begin position="76"/>
        <end position="89"/>
    </location>
</feature>
<dbReference type="GO" id="GO:0006887">
    <property type="term" value="P:exocytosis"/>
    <property type="evidence" value="ECO:0000318"/>
    <property type="project" value="GO_Central"/>
</dbReference>
<dbReference type="Gene3D" id="1.20.5.110">
    <property type="match status" value="1"/>
</dbReference>
<dbReference type="PANTHER" id="PTHR13015">
    <property type="entry name" value="PROTEIN AD-016-RELATED"/>
    <property type="match status" value="1"/>
</dbReference>
<name>A0A1Y1HP79_KLENI</name>
<dbReference type="PANTHER" id="PTHR13015:SF0">
    <property type="entry name" value="WASH COMPLEX SUBUNIT 3"/>
    <property type="match status" value="1"/>
</dbReference>
<comment type="similarity">
    <text evidence="1">Belongs to the CCDC53 family.</text>
</comment>
<dbReference type="AlphaFoldDB" id="A0A1Y1HP79"/>
<dbReference type="Pfam" id="PF10152">
    <property type="entry name" value="CCDC53"/>
    <property type="match status" value="1"/>
</dbReference>
<feature type="region of interest" description="Disordered" evidence="2">
    <location>
        <begin position="64"/>
        <end position="135"/>
    </location>
</feature>
<proteinExistence type="inferred from homology"/>
<dbReference type="STRING" id="105231.A0A1Y1HP79"/>
<dbReference type="OrthoDB" id="268027at2759"/>
<reference evidence="3 4" key="1">
    <citation type="journal article" date="2014" name="Nat. Commun.">
        <title>Klebsormidium flaccidum genome reveals primary factors for plant terrestrial adaptation.</title>
        <authorList>
            <person name="Hori K."/>
            <person name="Maruyama F."/>
            <person name="Fujisawa T."/>
            <person name="Togashi T."/>
            <person name="Yamamoto N."/>
            <person name="Seo M."/>
            <person name="Sato S."/>
            <person name="Yamada T."/>
            <person name="Mori H."/>
            <person name="Tajima N."/>
            <person name="Moriyama T."/>
            <person name="Ikeuchi M."/>
            <person name="Watanabe M."/>
            <person name="Wada H."/>
            <person name="Kobayashi K."/>
            <person name="Saito M."/>
            <person name="Masuda T."/>
            <person name="Sasaki-Sekimoto Y."/>
            <person name="Mashiguchi K."/>
            <person name="Awai K."/>
            <person name="Shimojima M."/>
            <person name="Masuda S."/>
            <person name="Iwai M."/>
            <person name="Nobusawa T."/>
            <person name="Narise T."/>
            <person name="Kondo S."/>
            <person name="Saito H."/>
            <person name="Sato R."/>
            <person name="Murakawa M."/>
            <person name="Ihara Y."/>
            <person name="Oshima-Yamada Y."/>
            <person name="Ohtaka K."/>
            <person name="Satoh M."/>
            <person name="Sonobe K."/>
            <person name="Ishii M."/>
            <person name="Ohtani R."/>
            <person name="Kanamori-Sato M."/>
            <person name="Honoki R."/>
            <person name="Miyazaki D."/>
            <person name="Mochizuki H."/>
            <person name="Umetsu J."/>
            <person name="Higashi K."/>
            <person name="Shibata D."/>
            <person name="Kamiya Y."/>
            <person name="Sato N."/>
            <person name="Nakamura Y."/>
            <person name="Tabata S."/>
            <person name="Ida S."/>
            <person name="Kurokawa K."/>
            <person name="Ohta H."/>
        </authorList>
    </citation>
    <scope>NUCLEOTIDE SEQUENCE [LARGE SCALE GENOMIC DNA]</scope>
    <source>
        <strain evidence="3 4">NIES-2285</strain>
    </source>
</reference>
<dbReference type="OMA" id="GCETKFV"/>
<protein>
    <recommendedName>
        <fullName evidence="5">WASH complex subunit CCDC53</fullName>
    </recommendedName>
</protein>
<keyword evidence="4" id="KW-1185">Reference proteome</keyword>
<dbReference type="GO" id="GO:0071203">
    <property type="term" value="C:WASH complex"/>
    <property type="evidence" value="ECO:0000318"/>
    <property type="project" value="GO_Central"/>
</dbReference>
<evidence type="ECO:0000256" key="2">
    <source>
        <dbReference type="SAM" id="MobiDB-lite"/>
    </source>
</evidence>